<sequence>MAGGIVPALAIFVATLLFKDSSIKEERNSGLTNIIMSLSFITEGTISLGATDVARAIPSFILGSVVAGDL</sequence>
<dbReference type="EC" id="2.7.1.69" evidence="4"/>
<dbReference type="InterPro" id="IPR050864">
    <property type="entry name" value="Bacterial_PTS_Sugar_Transport"/>
</dbReference>
<accession>A0A139PE95</accession>
<comment type="caution">
    <text evidence="4">The sequence shown here is derived from an EMBL/GenBank/DDBJ whole genome shotgun (WGS) entry which is preliminary data.</text>
</comment>
<proteinExistence type="predicted"/>
<reference evidence="4 5" key="1">
    <citation type="submission" date="2016-01" db="EMBL/GenBank/DDBJ databases">
        <title>Highly variable Streptococcus oralis are common among viridans streptococci isolated from primates.</title>
        <authorList>
            <person name="Denapaite D."/>
            <person name="Rieger M."/>
            <person name="Koendgen S."/>
            <person name="Brueckner R."/>
            <person name="Ochigava I."/>
            <person name="Kappeler P."/>
            <person name="Maetz-Rensing K."/>
            <person name="Leendertz F."/>
            <person name="Hakenbeck R."/>
        </authorList>
    </citation>
    <scope>NUCLEOTIDE SEQUENCE [LARGE SCALE GENOMIC DNA]</scope>
    <source>
        <strain evidence="4 5">DD16</strain>
    </source>
</reference>
<keyword evidence="1" id="KW-0813">Transport</keyword>
<keyword evidence="3" id="KW-0598">Phosphotransferase system</keyword>
<evidence type="ECO:0000313" key="5">
    <source>
        <dbReference type="Proteomes" id="UP000072653"/>
    </source>
</evidence>
<dbReference type="GO" id="GO:0009401">
    <property type="term" value="P:phosphoenolpyruvate-dependent sugar phosphotransferase system"/>
    <property type="evidence" value="ECO:0007669"/>
    <property type="project" value="UniProtKB-KW"/>
</dbReference>
<dbReference type="GO" id="GO:0090563">
    <property type="term" value="F:protein-phosphocysteine-sugar phosphotransferase activity"/>
    <property type="evidence" value="ECO:0007669"/>
    <property type="project" value="TreeGrafter"/>
</dbReference>
<name>A0A139PE95_STROR</name>
<evidence type="ECO:0000313" key="4">
    <source>
        <dbReference type="EMBL" id="KXT86243.1"/>
    </source>
</evidence>
<evidence type="ECO:0000256" key="3">
    <source>
        <dbReference type="ARBA" id="ARBA00022683"/>
    </source>
</evidence>
<evidence type="ECO:0000256" key="1">
    <source>
        <dbReference type="ARBA" id="ARBA00022448"/>
    </source>
</evidence>
<dbReference type="Proteomes" id="UP000072653">
    <property type="component" value="Unassembled WGS sequence"/>
</dbReference>
<dbReference type="PANTHER" id="PTHR30505">
    <property type="entry name" value="FRUCTOSE-LIKE PERMEASE"/>
    <property type="match status" value="1"/>
</dbReference>
<gene>
    <name evidence="4" type="ORF">SORDD16_01067</name>
</gene>
<dbReference type="GO" id="GO:0005886">
    <property type="term" value="C:plasma membrane"/>
    <property type="evidence" value="ECO:0007669"/>
    <property type="project" value="TreeGrafter"/>
</dbReference>
<evidence type="ECO:0000256" key="2">
    <source>
        <dbReference type="ARBA" id="ARBA00022597"/>
    </source>
</evidence>
<dbReference type="PATRIC" id="fig|1303.79.peg.1293"/>
<dbReference type="EMBL" id="LQOB01000218">
    <property type="protein sequence ID" value="KXT86243.1"/>
    <property type="molecule type" value="Genomic_DNA"/>
</dbReference>
<keyword evidence="4" id="KW-0808">Transferase</keyword>
<organism evidence="4 5">
    <name type="scientific">Streptococcus oralis</name>
    <dbReference type="NCBI Taxonomy" id="1303"/>
    <lineage>
        <taxon>Bacteria</taxon>
        <taxon>Bacillati</taxon>
        <taxon>Bacillota</taxon>
        <taxon>Bacilli</taxon>
        <taxon>Lactobacillales</taxon>
        <taxon>Streptococcaceae</taxon>
        <taxon>Streptococcus</taxon>
    </lineage>
</organism>
<protein>
    <submittedName>
        <fullName evidence="4">PTS system, fructose-specific IIA or IIB or IIC component</fullName>
        <ecNumber evidence="4">2.7.1.69</ecNumber>
    </submittedName>
</protein>
<dbReference type="AlphaFoldDB" id="A0A139PE95"/>
<dbReference type="PANTHER" id="PTHR30505:SF28">
    <property type="entry name" value="PTS SYSTEM 2-O-ALPHA-MANNOSYL-D-GLYCERATE-SPECIFIC EIIABC COMPONENT"/>
    <property type="match status" value="1"/>
</dbReference>
<keyword evidence="2" id="KW-0762">Sugar transport</keyword>